<reference evidence="2 3" key="1">
    <citation type="submission" date="2016-08" db="EMBL/GenBank/DDBJ databases">
        <title>Genome sequence of Clavibacter michiganensis subsp. michiganensis strain CASJ007.</title>
        <authorList>
            <person name="Thapa S.P."/>
            <person name="Coaker G."/>
        </authorList>
    </citation>
    <scope>NUCLEOTIDE SEQUENCE [LARGE SCALE GENOMIC DNA]</scope>
    <source>
        <strain evidence="2">CASJ007</strain>
    </source>
</reference>
<feature type="region of interest" description="Disordered" evidence="1">
    <location>
        <begin position="1"/>
        <end position="59"/>
    </location>
</feature>
<sequence>MGERLPRKAMPRMTTHVPTTPQRIATSAPPRRARWRKSSANGSRIPRVRNDTIADPSRE</sequence>
<evidence type="ECO:0000313" key="3">
    <source>
        <dbReference type="Proteomes" id="UP000195062"/>
    </source>
</evidence>
<keyword evidence="3" id="KW-1185">Reference proteome</keyword>
<gene>
    <name evidence="2" type="ORF">CMMCAS07_07080</name>
</gene>
<evidence type="ECO:0000256" key="1">
    <source>
        <dbReference type="SAM" id="MobiDB-lite"/>
    </source>
</evidence>
<accession>A0A251XNB6</accession>
<organism evidence="2 3">
    <name type="scientific">Clavibacter michiganensis subsp. michiganensis</name>
    <dbReference type="NCBI Taxonomy" id="33013"/>
    <lineage>
        <taxon>Bacteria</taxon>
        <taxon>Bacillati</taxon>
        <taxon>Actinomycetota</taxon>
        <taxon>Actinomycetes</taxon>
        <taxon>Micrococcales</taxon>
        <taxon>Microbacteriaceae</taxon>
        <taxon>Clavibacter</taxon>
    </lineage>
</organism>
<feature type="compositionally biased region" description="Polar residues" evidence="1">
    <location>
        <begin position="16"/>
        <end position="25"/>
    </location>
</feature>
<comment type="caution">
    <text evidence="2">The sequence shown here is derived from an EMBL/GenBank/DDBJ whole genome shotgun (WGS) entry which is preliminary data.</text>
</comment>
<dbReference type="Proteomes" id="UP000195062">
    <property type="component" value="Unassembled WGS sequence"/>
</dbReference>
<dbReference type="EMBL" id="MDHH01000001">
    <property type="protein sequence ID" value="OUE04693.1"/>
    <property type="molecule type" value="Genomic_DNA"/>
</dbReference>
<name>A0A251XNB6_CLAMM</name>
<feature type="compositionally biased region" description="Basic and acidic residues" evidence="1">
    <location>
        <begin position="48"/>
        <end position="59"/>
    </location>
</feature>
<evidence type="ECO:0000313" key="2">
    <source>
        <dbReference type="EMBL" id="OUE04693.1"/>
    </source>
</evidence>
<proteinExistence type="predicted"/>
<dbReference type="AlphaFoldDB" id="A0A251XNB6"/>
<protein>
    <submittedName>
        <fullName evidence="2">Uncharacterized protein</fullName>
    </submittedName>
</protein>